<evidence type="ECO:0000313" key="2">
    <source>
        <dbReference type="Proteomes" id="UP000285288"/>
    </source>
</evidence>
<accession>A0A413UD64</accession>
<evidence type="ECO:0008006" key="3">
    <source>
        <dbReference type="Google" id="ProtNLM"/>
    </source>
</evidence>
<sequence length="407" mass="49008">MRMLSYSFKEFEKRMVVHISEKKNSNKTTLRKLIKKVREIQMNTTNILVIGNGFDLAHGLPTRYMDFLEFIEEYFKYKELGESQEQYFVFFKKVDKQKEYFEINELMNNNLWFYYFHDLKLHRLLERKDNWIDFEKEISSVVQTLDKTIRLYNQRESNYFSDESMQKYFNKLQYLLKQNQEILPTIKNENSIESLESLKQNLLKDLNRFIRCMEIYFNYVNEYSMHNMESKEFINKLNINKILSFNYTNTFECLYGSHFTDITYDYIHGKADVNHDINSCNLVLGIDEYLDENEKNTNVEFVQFKKFFQRIYKGTGCLYKDWLLENEGEMYIPKINLYFIGHSLDVTDKDILKELILHEGANTTIYYHNQEALSRMITNLVKVIGEDELISRTGGYHGSIKFKQQPE</sequence>
<proteinExistence type="predicted"/>
<organism evidence="1 2">
    <name type="scientific">Holdemanella biformis</name>
    <dbReference type="NCBI Taxonomy" id="1735"/>
    <lineage>
        <taxon>Bacteria</taxon>
        <taxon>Bacillati</taxon>
        <taxon>Bacillota</taxon>
        <taxon>Erysipelotrichia</taxon>
        <taxon>Erysipelotrichales</taxon>
        <taxon>Erysipelotrichaceae</taxon>
        <taxon>Holdemanella</taxon>
    </lineage>
</organism>
<name>A0A413UD64_9FIRM</name>
<evidence type="ECO:0000313" key="1">
    <source>
        <dbReference type="EMBL" id="RHB07224.1"/>
    </source>
</evidence>
<reference evidence="1 2" key="1">
    <citation type="submission" date="2018-08" db="EMBL/GenBank/DDBJ databases">
        <title>A genome reference for cultivated species of the human gut microbiota.</title>
        <authorList>
            <person name="Zou Y."/>
            <person name="Xue W."/>
            <person name="Luo G."/>
        </authorList>
    </citation>
    <scope>NUCLEOTIDE SEQUENCE [LARGE SCALE GENOMIC DNA]</scope>
    <source>
        <strain evidence="1 2">AM42-13AC</strain>
    </source>
</reference>
<dbReference type="AlphaFoldDB" id="A0A413UD64"/>
<gene>
    <name evidence="1" type="ORF">DW907_05150</name>
</gene>
<dbReference type="EMBL" id="QSGD01000014">
    <property type="protein sequence ID" value="RHB07224.1"/>
    <property type="molecule type" value="Genomic_DNA"/>
</dbReference>
<dbReference type="Proteomes" id="UP000285288">
    <property type="component" value="Unassembled WGS sequence"/>
</dbReference>
<protein>
    <recommendedName>
        <fullName evidence="3">DUF4917 family protein</fullName>
    </recommendedName>
</protein>
<comment type="caution">
    <text evidence="1">The sequence shown here is derived from an EMBL/GenBank/DDBJ whole genome shotgun (WGS) entry which is preliminary data.</text>
</comment>
<dbReference type="Pfam" id="PF14253">
    <property type="entry name" value="AbiH"/>
    <property type="match status" value="1"/>
</dbReference>
<dbReference type="InterPro" id="IPR025935">
    <property type="entry name" value="AbiH"/>
</dbReference>